<evidence type="ECO:0000256" key="1">
    <source>
        <dbReference type="SAM" id="MobiDB-lite"/>
    </source>
</evidence>
<dbReference type="AlphaFoldDB" id="A0A2T9YG64"/>
<dbReference type="OrthoDB" id="5592268at2759"/>
<proteinExistence type="predicted"/>
<keyword evidence="3" id="KW-1185">Reference proteome</keyword>
<organism evidence="2 3">
    <name type="scientific">Smittium simulii</name>
    <dbReference type="NCBI Taxonomy" id="133385"/>
    <lineage>
        <taxon>Eukaryota</taxon>
        <taxon>Fungi</taxon>
        <taxon>Fungi incertae sedis</taxon>
        <taxon>Zoopagomycota</taxon>
        <taxon>Kickxellomycotina</taxon>
        <taxon>Harpellomycetes</taxon>
        <taxon>Harpellales</taxon>
        <taxon>Legeriomycetaceae</taxon>
        <taxon>Smittium</taxon>
    </lineage>
</organism>
<dbReference type="EMBL" id="MBFR01000208">
    <property type="protein sequence ID" value="PVU91317.1"/>
    <property type="molecule type" value="Genomic_DNA"/>
</dbReference>
<dbReference type="Proteomes" id="UP000245383">
    <property type="component" value="Unassembled WGS sequence"/>
</dbReference>
<feature type="compositionally biased region" description="Basic and acidic residues" evidence="1">
    <location>
        <begin position="483"/>
        <end position="492"/>
    </location>
</feature>
<dbReference type="GO" id="GO:0003676">
    <property type="term" value="F:nucleic acid binding"/>
    <property type="evidence" value="ECO:0007669"/>
    <property type="project" value="InterPro"/>
</dbReference>
<dbReference type="STRING" id="133385.A0A2T9YG64"/>
<accession>A0A2T9YG64</accession>
<dbReference type="InterPro" id="IPR036397">
    <property type="entry name" value="RNaseH_sf"/>
</dbReference>
<protein>
    <recommendedName>
        <fullName evidence="4">CCHC-type domain-containing protein</fullName>
    </recommendedName>
</protein>
<evidence type="ECO:0000313" key="3">
    <source>
        <dbReference type="Proteomes" id="UP000245383"/>
    </source>
</evidence>
<dbReference type="Gene3D" id="3.30.420.10">
    <property type="entry name" value="Ribonuclease H-like superfamily/Ribonuclease H"/>
    <property type="match status" value="1"/>
</dbReference>
<reference evidence="2 3" key="1">
    <citation type="journal article" date="2018" name="MBio">
        <title>Comparative Genomics Reveals the Core Gene Toolbox for the Fungus-Insect Symbiosis.</title>
        <authorList>
            <person name="Wang Y."/>
            <person name="Stata M."/>
            <person name="Wang W."/>
            <person name="Stajich J.E."/>
            <person name="White M.M."/>
            <person name="Moncalvo J.M."/>
        </authorList>
    </citation>
    <scope>NUCLEOTIDE SEQUENCE [LARGE SCALE GENOMIC DNA]</scope>
    <source>
        <strain evidence="2 3">SWE-8-4</strain>
    </source>
</reference>
<gene>
    <name evidence="2" type="ORF">BB561_004457</name>
</gene>
<comment type="caution">
    <text evidence="2">The sequence shown here is derived from an EMBL/GenBank/DDBJ whole genome shotgun (WGS) entry which is preliminary data.</text>
</comment>
<evidence type="ECO:0000313" key="2">
    <source>
        <dbReference type="EMBL" id="PVU91317.1"/>
    </source>
</evidence>
<feature type="region of interest" description="Disordered" evidence="1">
    <location>
        <begin position="477"/>
        <end position="502"/>
    </location>
</feature>
<sequence>MRLSSYDFKVIHKKGIKNPSDVLSRFSWEDNIPEQETTNQWSNRTDNQTFKQILRKFTERNNNNWDVAIWRTLMGMISTIHRSIGKTSAELVFGQKMIIPAIWNSQQLHGDNSTDRQEALRQLSGYRTSAYCLGLNTKQLDKLRYNKSVRVREFIARYLVLKALATLYSTLSNINVDPFEVTLKYKGKTYEITENINATDVYFDLIVKTKINNQELPRSQLLKVKQPLERGFIIGKGVGSFSHTATRRSHLSLEIHSRPTSNEPNMKEVDIFILEAEFKEENILERMHVGNNAARNVEEKTPTGWVKQPPNKFSGKWNEDADALKIGSQLVVIYSKWDSFILKNKALKTFVEFTKITQAMRKNTDEELKVKELLKKCSEQDRYRLLQMKVKEIKLIMEYFMEQEKTSRPMVKKKEQSQQKIKIKLSCNTTEAKKPGSKNCNICGKPGNFIIDCVEGMLNPGEMQTPERVARHVRKKPFSAENHAPDKKKVHEYSSPSRNMKQKTINLSEIPRYVEPKVASV</sequence>
<evidence type="ECO:0008006" key="4">
    <source>
        <dbReference type="Google" id="ProtNLM"/>
    </source>
</evidence>
<name>A0A2T9YG64_9FUNG</name>